<comment type="caution">
    <text evidence="2">The sequence shown here is derived from an EMBL/GenBank/DDBJ whole genome shotgun (WGS) entry which is preliminary data.</text>
</comment>
<proteinExistence type="predicted"/>
<gene>
    <name evidence="2" type="ORF">B5V51_8560</name>
</gene>
<sequence>MVHKLVLCAYVTVKIAMVYSRPQDIFYTDTNTMVIGNLKKREVIPLNPYFSPYSRRRYGADAQTDLNYRRTKDIREDFIDRRFELTESQIREAKLDNKENNLEKLHNELRWLTIDDDEGIGTFA</sequence>
<protein>
    <submittedName>
        <fullName evidence="2">Uncharacterized protein</fullName>
    </submittedName>
</protein>
<dbReference type="EMBL" id="NWSH01003762">
    <property type="protein sequence ID" value="PCG65844.1"/>
    <property type="molecule type" value="Genomic_DNA"/>
</dbReference>
<accession>A0A2A4J2V0</accession>
<evidence type="ECO:0000256" key="1">
    <source>
        <dbReference type="SAM" id="Coils"/>
    </source>
</evidence>
<reference evidence="2" key="1">
    <citation type="submission" date="2017-09" db="EMBL/GenBank/DDBJ databases">
        <title>Contemporary evolution of a Lepidopteran species, Heliothis virescens, in response to modern agricultural practices.</title>
        <authorList>
            <person name="Fritz M.L."/>
            <person name="Deyonke A.M."/>
            <person name="Papanicolaou A."/>
            <person name="Micinski S."/>
            <person name="Westbrook J."/>
            <person name="Gould F."/>
        </authorList>
    </citation>
    <scope>NUCLEOTIDE SEQUENCE [LARGE SCALE GENOMIC DNA]</scope>
    <source>
        <strain evidence="2">HvINT-</strain>
        <tissue evidence="2">Whole body</tissue>
    </source>
</reference>
<dbReference type="AlphaFoldDB" id="A0A2A4J2V0"/>
<name>A0A2A4J2V0_HELVI</name>
<organism evidence="2">
    <name type="scientific">Heliothis virescens</name>
    <name type="common">Tobacco budworm moth</name>
    <dbReference type="NCBI Taxonomy" id="7102"/>
    <lineage>
        <taxon>Eukaryota</taxon>
        <taxon>Metazoa</taxon>
        <taxon>Ecdysozoa</taxon>
        <taxon>Arthropoda</taxon>
        <taxon>Hexapoda</taxon>
        <taxon>Insecta</taxon>
        <taxon>Pterygota</taxon>
        <taxon>Neoptera</taxon>
        <taxon>Endopterygota</taxon>
        <taxon>Lepidoptera</taxon>
        <taxon>Glossata</taxon>
        <taxon>Ditrysia</taxon>
        <taxon>Noctuoidea</taxon>
        <taxon>Noctuidae</taxon>
        <taxon>Heliothinae</taxon>
        <taxon>Heliothis</taxon>
    </lineage>
</organism>
<evidence type="ECO:0000313" key="2">
    <source>
        <dbReference type="EMBL" id="PCG65844.1"/>
    </source>
</evidence>
<keyword evidence="1" id="KW-0175">Coiled coil</keyword>
<feature type="coiled-coil region" evidence="1">
    <location>
        <begin position="88"/>
        <end position="115"/>
    </location>
</feature>